<keyword evidence="2" id="KW-1185">Reference proteome</keyword>
<dbReference type="EMBL" id="BPLR01005812">
    <property type="protein sequence ID" value="GIY05158.1"/>
    <property type="molecule type" value="Genomic_DNA"/>
</dbReference>
<protein>
    <submittedName>
        <fullName evidence="1">Uncharacterized protein</fullName>
    </submittedName>
</protein>
<evidence type="ECO:0000313" key="2">
    <source>
        <dbReference type="Proteomes" id="UP001054945"/>
    </source>
</evidence>
<name>A0AAV4Q643_CAEEX</name>
<evidence type="ECO:0000313" key="1">
    <source>
        <dbReference type="EMBL" id="GIY05158.1"/>
    </source>
</evidence>
<comment type="caution">
    <text evidence="1">The sequence shown here is derived from an EMBL/GenBank/DDBJ whole genome shotgun (WGS) entry which is preliminary data.</text>
</comment>
<gene>
    <name evidence="1" type="ORF">CEXT_94011</name>
</gene>
<reference evidence="1 2" key="1">
    <citation type="submission" date="2021-06" db="EMBL/GenBank/DDBJ databases">
        <title>Caerostris extrusa draft genome.</title>
        <authorList>
            <person name="Kono N."/>
            <person name="Arakawa K."/>
        </authorList>
    </citation>
    <scope>NUCLEOTIDE SEQUENCE [LARGE SCALE GENOMIC DNA]</scope>
</reference>
<dbReference type="AlphaFoldDB" id="A0AAV4Q643"/>
<proteinExistence type="predicted"/>
<organism evidence="1 2">
    <name type="scientific">Caerostris extrusa</name>
    <name type="common">Bark spider</name>
    <name type="synonym">Caerostris bankana</name>
    <dbReference type="NCBI Taxonomy" id="172846"/>
    <lineage>
        <taxon>Eukaryota</taxon>
        <taxon>Metazoa</taxon>
        <taxon>Ecdysozoa</taxon>
        <taxon>Arthropoda</taxon>
        <taxon>Chelicerata</taxon>
        <taxon>Arachnida</taxon>
        <taxon>Araneae</taxon>
        <taxon>Araneomorphae</taxon>
        <taxon>Entelegynae</taxon>
        <taxon>Araneoidea</taxon>
        <taxon>Araneidae</taxon>
        <taxon>Caerostris</taxon>
    </lineage>
</organism>
<dbReference type="Proteomes" id="UP001054945">
    <property type="component" value="Unassembled WGS sequence"/>
</dbReference>
<sequence length="104" mass="12311">MDVTFQWKLHGSICEKAIQTMFSWRLWISPTVRSQPTIVEKNKYISHRDHAVQWLLKKPTRRGCVQNIIKLKDVKGYLSQFNVVDPHHGWPLFIGTLGHRQEKF</sequence>
<accession>A0AAV4Q643</accession>